<keyword evidence="1" id="KW-0436">Ligase</keyword>
<evidence type="ECO:0000313" key="1">
    <source>
        <dbReference type="EMBL" id="TGD74683.1"/>
    </source>
</evidence>
<keyword evidence="2" id="KW-1185">Reference proteome</keyword>
<dbReference type="AlphaFoldDB" id="A0A4Z0M4R3"/>
<sequence length="350" mass="39628">MQSNYLLPPRLTGPDGTPRAAGFEFEFGNLPILPAARALQSALGGQLEEISPFEALLHDSLLGRLRIERDADLLKSTRYRGWLQQLGVEFSPGSIGHEIESNIDSASRGLIPCEVITGPIPFEHLESLDALVEALEAIGAEGTQESLIYAFGLHINPSLPDLEPASVLSTLQSFLLLHAWLLEAGATDLTRRYLTPYIDAFPQRYMELVLRPDYQPDMRQLMDDYLAHNATRNRALDLLPLFAHIDLEHVRAALSREERKLVKGRPTFHYRLPDCRINQPGWEVATYWNHWVYIEALAADRDLLAELMRAWQAHYAEFMLVQNTRWVAQLTSILAQRYLSLDTRHNGRGA</sequence>
<protein>
    <submittedName>
        <fullName evidence="1">Amidoligase enzyme</fullName>
    </submittedName>
</protein>
<proteinExistence type="predicted"/>
<dbReference type="OrthoDB" id="5597599at2"/>
<reference evidence="1 2" key="1">
    <citation type="submission" date="2019-04" db="EMBL/GenBank/DDBJ databases">
        <title>Taxonomy of novel Haliea sp. from mangrove soil of West Coast of India.</title>
        <authorList>
            <person name="Verma A."/>
            <person name="Kumar P."/>
            <person name="Krishnamurthi S."/>
        </authorList>
    </citation>
    <scope>NUCLEOTIDE SEQUENCE [LARGE SCALE GENOMIC DNA]</scope>
    <source>
        <strain evidence="1 2">SAOS-164</strain>
    </source>
</reference>
<accession>A0A4Z0M4R3</accession>
<dbReference type="GO" id="GO:0016874">
    <property type="term" value="F:ligase activity"/>
    <property type="evidence" value="ECO:0007669"/>
    <property type="project" value="UniProtKB-KW"/>
</dbReference>
<dbReference type="Pfam" id="PF12224">
    <property type="entry name" value="Amidoligase_2"/>
    <property type="match status" value="1"/>
</dbReference>
<gene>
    <name evidence="1" type="ORF">E4634_05640</name>
</gene>
<evidence type="ECO:0000313" key="2">
    <source>
        <dbReference type="Proteomes" id="UP000298050"/>
    </source>
</evidence>
<dbReference type="Proteomes" id="UP000298050">
    <property type="component" value="Unassembled WGS sequence"/>
</dbReference>
<dbReference type="EMBL" id="SRLE01000005">
    <property type="protein sequence ID" value="TGD74683.1"/>
    <property type="molecule type" value="Genomic_DNA"/>
</dbReference>
<comment type="caution">
    <text evidence="1">The sequence shown here is derived from an EMBL/GenBank/DDBJ whole genome shotgun (WGS) entry which is preliminary data.</text>
</comment>
<organism evidence="1 2">
    <name type="scientific">Mangrovimicrobium sediminis</name>
    <dbReference type="NCBI Taxonomy" id="2562682"/>
    <lineage>
        <taxon>Bacteria</taxon>
        <taxon>Pseudomonadati</taxon>
        <taxon>Pseudomonadota</taxon>
        <taxon>Gammaproteobacteria</taxon>
        <taxon>Cellvibrionales</taxon>
        <taxon>Halieaceae</taxon>
        <taxon>Mangrovimicrobium</taxon>
    </lineage>
</organism>
<name>A0A4Z0M4R3_9GAMM</name>
<dbReference type="InterPro" id="IPR022025">
    <property type="entry name" value="Amidoligase_2"/>
</dbReference>
<dbReference type="RefSeq" id="WP_135441679.1">
    <property type="nucleotide sequence ID" value="NZ_SRLE01000005.1"/>
</dbReference>